<feature type="transmembrane region" description="Helical" evidence="6">
    <location>
        <begin position="7"/>
        <end position="30"/>
    </location>
</feature>
<dbReference type="GO" id="GO:0000329">
    <property type="term" value="C:fungal-type vacuole membrane"/>
    <property type="evidence" value="ECO:0007669"/>
    <property type="project" value="TreeGrafter"/>
</dbReference>
<keyword evidence="4 6" id="KW-0472">Membrane</keyword>
<dbReference type="AlphaFoldDB" id="A0A0C3QSY7"/>
<evidence type="ECO:0000256" key="6">
    <source>
        <dbReference type="SAM" id="Phobius"/>
    </source>
</evidence>
<feature type="transmembrane region" description="Helical" evidence="6">
    <location>
        <begin position="309"/>
        <end position="330"/>
    </location>
</feature>
<evidence type="ECO:0000256" key="5">
    <source>
        <dbReference type="SAM" id="MobiDB-lite"/>
    </source>
</evidence>
<dbReference type="PANTHER" id="PTHR23051">
    <property type="entry name" value="SOLUTE CARRIER FAMILY 35, MEMBER F5"/>
    <property type="match status" value="1"/>
</dbReference>
<protein>
    <recommendedName>
        <fullName evidence="9">EamA domain-containing protein</fullName>
    </recommendedName>
</protein>
<evidence type="ECO:0000313" key="7">
    <source>
        <dbReference type="EMBL" id="KIO32191.1"/>
    </source>
</evidence>
<proteinExistence type="predicted"/>
<keyword evidence="2 6" id="KW-0812">Transmembrane</keyword>
<keyword evidence="3 6" id="KW-1133">Transmembrane helix</keyword>
<evidence type="ECO:0000313" key="8">
    <source>
        <dbReference type="Proteomes" id="UP000054248"/>
    </source>
</evidence>
<feature type="transmembrane region" description="Helical" evidence="6">
    <location>
        <begin position="245"/>
        <end position="269"/>
    </location>
</feature>
<feature type="transmembrane region" description="Helical" evidence="6">
    <location>
        <begin position="215"/>
        <end position="233"/>
    </location>
</feature>
<dbReference type="EMBL" id="KN822956">
    <property type="protein sequence ID" value="KIO32191.1"/>
    <property type="molecule type" value="Genomic_DNA"/>
</dbReference>
<evidence type="ECO:0000256" key="4">
    <source>
        <dbReference type="ARBA" id="ARBA00023136"/>
    </source>
</evidence>
<dbReference type="HOGENOM" id="CLU_026578_1_0_1"/>
<feature type="transmembrane region" description="Helical" evidence="6">
    <location>
        <begin position="42"/>
        <end position="62"/>
    </location>
</feature>
<feature type="compositionally biased region" description="Basic and acidic residues" evidence="5">
    <location>
        <begin position="392"/>
        <end position="404"/>
    </location>
</feature>
<keyword evidence="8" id="KW-1185">Reference proteome</keyword>
<dbReference type="STRING" id="1051891.A0A0C3QSY7"/>
<feature type="transmembrane region" description="Helical" evidence="6">
    <location>
        <begin position="131"/>
        <end position="149"/>
    </location>
</feature>
<dbReference type="OrthoDB" id="1436450at2759"/>
<evidence type="ECO:0000256" key="1">
    <source>
        <dbReference type="ARBA" id="ARBA00004141"/>
    </source>
</evidence>
<reference evidence="7 8" key="1">
    <citation type="submission" date="2014-04" db="EMBL/GenBank/DDBJ databases">
        <authorList>
            <consortium name="DOE Joint Genome Institute"/>
            <person name="Kuo A."/>
            <person name="Girlanda M."/>
            <person name="Perotto S."/>
            <person name="Kohler A."/>
            <person name="Nagy L.G."/>
            <person name="Floudas D."/>
            <person name="Copeland A."/>
            <person name="Barry K.W."/>
            <person name="Cichocki N."/>
            <person name="Veneault-Fourrey C."/>
            <person name="LaButti K."/>
            <person name="Lindquist E.A."/>
            <person name="Lipzen A."/>
            <person name="Lundell T."/>
            <person name="Morin E."/>
            <person name="Murat C."/>
            <person name="Sun H."/>
            <person name="Tunlid A."/>
            <person name="Henrissat B."/>
            <person name="Grigoriev I.V."/>
            <person name="Hibbett D.S."/>
            <person name="Martin F."/>
            <person name="Nordberg H.P."/>
            <person name="Cantor M.N."/>
            <person name="Hua S.X."/>
        </authorList>
    </citation>
    <scope>NUCLEOTIDE SEQUENCE [LARGE SCALE GENOMIC DNA]</scope>
    <source>
        <strain evidence="7 8">MUT 4182</strain>
    </source>
</reference>
<feature type="compositionally biased region" description="Acidic residues" evidence="5">
    <location>
        <begin position="360"/>
        <end position="385"/>
    </location>
</feature>
<organism evidence="7 8">
    <name type="scientific">Tulasnella calospora MUT 4182</name>
    <dbReference type="NCBI Taxonomy" id="1051891"/>
    <lineage>
        <taxon>Eukaryota</taxon>
        <taxon>Fungi</taxon>
        <taxon>Dikarya</taxon>
        <taxon>Basidiomycota</taxon>
        <taxon>Agaricomycotina</taxon>
        <taxon>Agaricomycetes</taxon>
        <taxon>Cantharellales</taxon>
        <taxon>Tulasnellaceae</taxon>
        <taxon>Tulasnella</taxon>
    </lineage>
</organism>
<feature type="region of interest" description="Disordered" evidence="5">
    <location>
        <begin position="358"/>
        <end position="417"/>
    </location>
</feature>
<name>A0A0C3QSY7_9AGAM</name>
<dbReference type="Proteomes" id="UP000054248">
    <property type="component" value="Unassembled WGS sequence"/>
</dbReference>
<feature type="compositionally biased region" description="Polar residues" evidence="5">
    <location>
        <begin position="405"/>
        <end position="417"/>
    </location>
</feature>
<evidence type="ECO:0000256" key="3">
    <source>
        <dbReference type="ARBA" id="ARBA00022989"/>
    </source>
</evidence>
<accession>A0A0C3QSY7</accession>
<reference evidence="8" key="2">
    <citation type="submission" date="2015-01" db="EMBL/GenBank/DDBJ databases">
        <title>Evolutionary Origins and Diversification of the Mycorrhizal Mutualists.</title>
        <authorList>
            <consortium name="DOE Joint Genome Institute"/>
            <consortium name="Mycorrhizal Genomics Consortium"/>
            <person name="Kohler A."/>
            <person name="Kuo A."/>
            <person name="Nagy L.G."/>
            <person name="Floudas D."/>
            <person name="Copeland A."/>
            <person name="Barry K.W."/>
            <person name="Cichocki N."/>
            <person name="Veneault-Fourrey C."/>
            <person name="LaButti K."/>
            <person name="Lindquist E.A."/>
            <person name="Lipzen A."/>
            <person name="Lundell T."/>
            <person name="Morin E."/>
            <person name="Murat C."/>
            <person name="Riley R."/>
            <person name="Ohm R."/>
            <person name="Sun H."/>
            <person name="Tunlid A."/>
            <person name="Henrissat B."/>
            <person name="Grigoriev I.V."/>
            <person name="Hibbett D.S."/>
            <person name="Martin F."/>
        </authorList>
    </citation>
    <scope>NUCLEOTIDE SEQUENCE [LARGE SCALE GENOMIC DNA]</scope>
    <source>
        <strain evidence="8">MUT 4182</strain>
    </source>
</reference>
<sequence length="417" mass="45729">MDPEGRSLNFLIGIGLLLIVVLEWTGSNFITQGMFNDGYEKAFLVTYLNTSAFSVYLLPFLIQKLWKKKDTGENEALLTRSVRSTYSRLPTEAPMAAAATGRSRSMSFVGSTRTLNADELHDLPPLTTKETAKLASIFSVFWFIANWAVNASLDYTSVASSTILASMSADAEETRPDAPKPAKFTLFSRALNLMASDGTGSATHPSTANPPLGDALALLSALFYALYVTLLKVRIKDESRIDMQLFFGFVGMFSVLGLWPIGIILHLTGAETFELPKTSEVWTVIAINMFITLSSDYIYVLAMLKTTPLVVTVGLALTIPLAVAGDWVFLRIGATPQTIAGAVLVVLSFTSLGFEGRQEAEEEEVRGYEDLFDDDEFADPEEEEGPLNGGTEQRRRSTAQREPEQQSGQFLRPPQTV</sequence>
<comment type="subcellular location">
    <subcellularLocation>
        <location evidence="1">Membrane</location>
        <topology evidence="1">Multi-pass membrane protein</topology>
    </subcellularLocation>
</comment>
<feature type="transmembrane region" description="Helical" evidence="6">
    <location>
        <begin position="281"/>
        <end position="302"/>
    </location>
</feature>
<dbReference type="PANTHER" id="PTHR23051:SF0">
    <property type="entry name" value="SOLUTE CARRIER FAMILY 35 MEMBER F5"/>
    <property type="match status" value="1"/>
</dbReference>
<gene>
    <name evidence="7" type="ORF">M407DRAFT_18764</name>
</gene>
<evidence type="ECO:0000256" key="2">
    <source>
        <dbReference type="ARBA" id="ARBA00022692"/>
    </source>
</evidence>
<evidence type="ECO:0008006" key="9">
    <source>
        <dbReference type="Google" id="ProtNLM"/>
    </source>
</evidence>